<dbReference type="InterPro" id="IPR025862">
    <property type="entry name" value="SelA_trans_N_dom"/>
</dbReference>
<evidence type="ECO:0000259" key="1">
    <source>
        <dbReference type="Pfam" id="PF12390"/>
    </source>
</evidence>
<reference evidence="2 3" key="1">
    <citation type="journal article" date="2020" name="Front. Microbiol.">
        <title>Single-cell genomics of novel Actinobacteria with the Wood-Ljungdahl pathway discovered in a serpentinizing system.</title>
        <authorList>
            <person name="Merino N."/>
            <person name="Kawai M."/>
            <person name="Boyd E.S."/>
            <person name="Colman D.R."/>
            <person name="McGlynn S.E."/>
            <person name="Nealson K.H."/>
            <person name="Kurokawa K."/>
            <person name="Hongoh Y."/>
        </authorList>
    </citation>
    <scope>NUCLEOTIDE SEQUENCE [LARGE SCALE GENOMIC DNA]</scope>
    <source>
        <strain evidence="2 3">S42</strain>
    </source>
</reference>
<dbReference type="Proteomes" id="UP000568877">
    <property type="component" value="Unassembled WGS sequence"/>
</dbReference>
<dbReference type="Gene3D" id="3.90.1150.110">
    <property type="match status" value="1"/>
</dbReference>
<dbReference type="AlphaFoldDB" id="A0A6V8PLH7"/>
<accession>A0A6V8PLH7</accession>
<evidence type="ECO:0000313" key="3">
    <source>
        <dbReference type="Proteomes" id="UP000568877"/>
    </source>
</evidence>
<dbReference type="Pfam" id="PF12390">
    <property type="entry name" value="Se-cys_synth_N"/>
    <property type="match status" value="1"/>
</dbReference>
<proteinExistence type="predicted"/>
<gene>
    <name evidence="2" type="ORF">HKBW3S42_01838</name>
</gene>
<evidence type="ECO:0000313" key="2">
    <source>
        <dbReference type="EMBL" id="GFP33502.1"/>
    </source>
</evidence>
<name>A0A6V8PLH7_9ACTN</name>
<sequence length="116" mass="13372">MSEKHEYLRKLSAVDEVLMLPEIAELLEMHTRGLVVDAVRIIINELRETILSLEDLSQLEDLKLEAKDLIPLVKKLVQKVTTFSQRRVINATGAVVYRAILPQSDQLRWFRTTGFL</sequence>
<comment type="caution">
    <text evidence="2">The sequence shown here is derived from an EMBL/GenBank/DDBJ whole genome shotgun (WGS) entry which is preliminary data.</text>
</comment>
<dbReference type="EMBL" id="BLSA01000517">
    <property type="protein sequence ID" value="GFP33502.1"/>
    <property type="molecule type" value="Genomic_DNA"/>
</dbReference>
<feature type="domain" description="L-seryl-tRNA selenium transferase N-terminal" evidence="1">
    <location>
        <begin position="13"/>
        <end position="47"/>
    </location>
</feature>
<organism evidence="2 3">
    <name type="scientific">Candidatus Hakubella thermalkaliphila</name>
    <dbReference type="NCBI Taxonomy" id="2754717"/>
    <lineage>
        <taxon>Bacteria</taxon>
        <taxon>Bacillati</taxon>
        <taxon>Actinomycetota</taxon>
        <taxon>Actinomycetota incertae sedis</taxon>
        <taxon>Candidatus Hakubellales</taxon>
        <taxon>Candidatus Hakubellaceae</taxon>
        <taxon>Candidatus Hakubella</taxon>
    </lineage>
</organism>
<protein>
    <recommendedName>
        <fullName evidence="1">L-seryl-tRNA selenium transferase N-terminal domain-containing protein</fullName>
    </recommendedName>
</protein>